<proteinExistence type="predicted"/>
<evidence type="ECO:0000259" key="2">
    <source>
        <dbReference type="PROSITE" id="PS50234"/>
    </source>
</evidence>
<dbReference type="SUPFAM" id="SSF53300">
    <property type="entry name" value="vWA-like"/>
    <property type="match status" value="2"/>
</dbReference>
<dbReference type="InterPro" id="IPR002035">
    <property type="entry name" value="VWF_A"/>
</dbReference>
<dbReference type="SUPFAM" id="SSF52317">
    <property type="entry name" value="Class I glutamine amidotransferase-like"/>
    <property type="match status" value="1"/>
</dbReference>
<protein>
    <recommendedName>
        <fullName evidence="2">VWFA domain-containing protein</fullName>
    </recommendedName>
</protein>
<keyword evidence="1" id="KW-0472">Membrane</keyword>
<dbReference type="AlphaFoldDB" id="A0A7Z7AX71"/>
<evidence type="ECO:0000313" key="3">
    <source>
        <dbReference type="EMBL" id="SDF96300.1"/>
    </source>
</evidence>
<feature type="transmembrane region" description="Helical" evidence="1">
    <location>
        <begin position="6"/>
        <end position="24"/>
    </location>
</feature>
<dbReference type="InterPro" id="IPR036465">
    <property type="entry name" value="vWFA_dom_sf"/>
</dbReference>
<organism evidence="3 4">
    <name type="scientific">Methanolobus vulcani</name>
    <dbReference type="NCBI Taxonomy" id="38026"/>
    <lineage>
        <taxon>Archaea</taxon>
        <taxon>Methanobacteriati</taxon>
        <taxon>Methanobacteriota</taxon>
        <taxon>Stenosarchaea group</taxon>
        <taxon>Methanomicrobia</taxon>
        <taxon>Methanosarcinales</taxon>
        <taxon>Methanosarcinaceae</taxon>
        <taxon>Methanolobus</taxon>
    </lineage>
</organism>
<feature type="transmembrane region" description="Helical" evidence="1">
    <location>
        <begin position="36"/>
        <end position="55"/>
    </location>
</feature>
<dbReference type="RefSeq" id="WP_202905756.1">
    <property type="nucleotide sequence ID" value="NZ_FNCA01000005.1"/>
</dbReference>
<feature type="domain" description="VWFA" evidence="2">
    <location>
        <begin position="365"/>
        <end position="502"/>
    </location>
</feature>
<evidence type="ECO:0000313" key="4">
    <source>
        <dbReference type="Proteomes" id="UP000199259"/>
    </source>
</evidence>
<dbReference type="EMBL" id="FNCA01000005">
    <property type="protein sequence ID" value="SDF96300.1"/>
    <property type="molecule type" value="Genomic_DNA"/>
</dbReference>
<name>A0A7Z7AX71_9EURY</name>
<dbReference type="PROSITE" id="PS50234">
    <property type="entry name" value="VWFA"/>
    <property type="match status" value="1"/>
</dbReference>
<dbReference type="InterPro" id="IPR029062">
    <property type="entry name" value="Class_I_gatase-like"/>
</dbReference>
<comment type="caution">
    <text evidence="3">The sequence shown here is derived from an EMBL/GenBank/DDBJ whole genome shotgun (WGS) entry which is preliminary data.</text>
</comment>
<dbReference type="Gene3D" id="3.40.50.880">
    <property type="match status" value="2"/>
</dbReference>
<keyword evidence="4" id="KW-1185">Reference proteome</keyword>
<evidence type="ECO:0000256" key="1">
    <source>
        <dbReference type="SAM" id="Phobius"/>
    </source>
</evidence>
<keyword evidence="1" id="KW-1133">Transmembrane helix</keyword>
<dbReference type="OrthoDB" id="147382at2157"/>
<dbReference type="PANTHER" id="PTHR37947:SF1">
    <property type="entry name" value="BLL2462 PROTEIN"/>
    <property type="match status" value="1"/>
</dbReference>
<reference evidence="3 4" key="1">
    <citation type="submission" date="2016-10" db="EMBL/GenBank/DDBJ databases">
        <authorList>
            <person name="Varghese N."/>
            <person name="Submissions S."/>
        </authorList>
    </citation>
    <scope>NUCLEOTIDE SEQUENCE [LARGE SCALE GENOMIC DNA]</scope>
    <source>
        <strain evidence="3 4">PL 12/M</strain>
    </source>
</reference>
<sequence>MVSFENPEMFWLIIPVLIAGIYLLKKGAKRGLIISRIIVAILLITALASPFILVARITSDTNPNIVVISDETESMEIFSNGSATDLYEALTAKTPTSIVRLTGDSTALGDAIVQYSTGDNQIVLVSDGNSNTGEDVETALQFAKEMGTTVYYVQPEVQYNDISVEIEGDKTVVRNNENQFNLVVTQAMNQEITYKYELYSDDTLISSRTITQTERTKTIPITQVKFKTLGAHTLRAKITPSSYDYDPINNEFYKAIYVIPKPKIRTIGLDVNSPLADILLNLYDVSRTGELDNIDNYKALVIDNTNANTFTEADVKVLENYLNEGNGIIVVGGENAYNFGGYLDSPIETILPVTSKPTDWSGGRNVVLLLDISPSTTAHQTLGDILGNALNILNNEKLRDAYVGVIAFGSQGKDVSGGLQFIGVASTLDSLQSEIEKLTPSATSETSLDQGLAIAQGWLKDEHGEMDIIIISDGGIEKSYDASLKIAKEIVSSDVNLYYIHIKSSAPSQMDSYGNYYAEDLMNAVGGVYFPINMGERANIQFNDLQQTQNQNDTGTLGTYPLIELNTKHFITKNIDIEGSVTGYNDVTPKAGADRLIITNTGKPILTTWRYGLGRVAALTTDNGLGANSMWATELYSGNNSKLISSTVNWAIGNPIEKTGAVVEAPDTWYGTPGTIQLTMYDEGIPTLKLDGKTVDLSLTGTNVYEAVIEPEPIGMHDLSGYPVAVNYALEYRNMGLNEDILNLVKANGGTIYKSVSAARSGIFEEAQTNSEKLVKDTVSQKIYFLLAALIIFLGEVTIRRIKEIKEMKQQEKEIRHEA</sequence>
<keyword evidence="1" id="KW-0812">Transmembrane</keyword>
<dbReference type="PANTHER" id="PTHR37947">
    <property type="entry name" value="BLL2462 PROTEIN"/>
    <property type="match status" value="1"/>
</dbReference>
<dbReference type="Gene3D" id="3.40.50.410">
    <property type="entry name" value="von Willebrand factor, type A domain"/>
    <property type="match status" value="1"/>
</dbReference>
<gene>
    <name evidence="3" type="ORF">SAMN04488589_1836</name>
</gene>
<dbReference type="CDD" id="cd00198">
    <property type="entry name" value="vWFA"/>
    <property type="match status" value="1"/>
</dbReference>
<dbReference type="Proteomes" id="UP000199259">
    <property type="component" value="Unassembled WGS sequence"/>
</dbReference>
<accession>A0A7Z7AX71</accession>